<comment type="similarity">
    <text evidence="1">Belongs to the bacterial solute-binding protein 8 family.</text>
</comment>
<reference evidence="4 5" key="1">
    <citation type="submission" date="2021-06" db="EMBL/GenBank/DDBJ databases">
        <authorList>
            <person name="Sun Q."/>
            <person name="Li D."/>
        </authorList>
    </citation>
    <scope>NUCLEOTIDE SEQUENCE [LARGE SCALE GENOMIC DNA]</scope>
    <source>
        <strain evidence="4 5">MSJ-11</strain>
    </source>
</reference>
<evidence type="ECO:0000256" key="2">
    <source>
        <dbReference type="SAM" id="SignalP"/>
    </source>
</evidence>
<evidence type="ECO:0000259" key="3">
    <source>
        <dbReference type="PROSITE" id="PS50983"/>
    </source>
</evidence>
<protein>
    <submittedName>
        <fullName evidence="4">ABC transporter substrate-binding protein</fullName>
    </submittedName>
</protein>
<dbReference type="InterPro" id="IPR050902">
    <property type="entry name" value="ABC_Transporter_SBP"/>
</dbReference>
<dbReference type="PANTHER" id="PTHR30535:SF34">
    <property type="entry name" value="MOLYBDATE-BINDING PROTEIN MOLA"/>
    <property type="match status" value="1"/>
</dbReference>
<dbReference type="InterPro" id="IPR002491">
    <property type="entry name" value="ABC_transptr_periplasmic_BD"/>
</dbReference>
<dbReference type="Pfam" id="PF01497">
    <property type="entry name" value="Peripla_BP_2"/>
    <property type="match status" value="1"/>
</dbReference>
<keyword evidence="2" id="KW-0732">Signal</keyword>
<dbReference type="PANTHER" id="PTHR30535">
    <property type="entry name" value="VITAMIN B12-BINDING PROTEIN"/>
    <property type="match status" value="1"/>
</dbReference>
<feature type="chain" id="PRO_5045285368" evidence="2">
    <location>
        <begin position="26"/>
        <end position="373"/>
    </location>
</feature>
<evidence type="ECO:0000313" key="5">
    <source>
        <dbReference type="Proteomes" id="UP000726170"/>
    </source>
</evidence>
<name>A0ABS6EFF0_9CLOT</name>
<dbReference type="PROSITE" id="PS51257">
    <property type="entry name" value="PROKAR_LIPOPROTEIN"/>
    <property type="match status" value="1"/>
</dbReference>
<gene>
    <name evidence="4" type="ORF">KQI86_06275</name>
</gene>
<dbReference type="RefSeq" id="WP_216438429.1">
    <property type="nucleotide sequence ID" value="NZ_JAHLQF010000002.1"/>
</dbReference>
<dbReference type="Proteomes" id="UP000726170">
    <property type="component" value="Unassembled WGS sequence"/>
</dbReference>
<feature type="signal peptide" evidence="2">
    <location>
        <begin position="1"/>
        <end position="25"/>
    </location>
</feature>
<accession>A0ABS6EFF0</accession>
<keyword evidence="5" id="KW-1185">Reference proteome</keyword>
<comment type="caution">
    <text evidence="4">The sequence shown here is derived from an EMBL/GenBank/DDBJ whole genome shotgun (WGS) entry which is preliminary data.</text>
</comment>
<feature type="domain" description="Fe/B12 periplasmic-binding" evidence="3">
    <location>
        <begin position="58"/>
        <end position="344"/>
    </location>
</feature>
<sequence length="373" mass="42215">MKNKTRKFIVSLLSFILLISFTACSKGEKVEDKGNSNKVITIKDSTGKDIEIKLPVERVVSLNRQTSEALKILEVDDKVVGTGDTTVKNNPYLGFDNVPDLGKTDKVNIEEIIKLKPEIVFAHTNRNKDVLEEKLEPVGIKVVRIDNYLPEKMNDEMKLLGQIFSKEDRVKEFLDWKKNLESLVEERVKGIEDKDKKSVLALSVGFLNSDGGYRVFPSKSKDGKPGVGEGYATILAGGKDAGDLEWNPSEKSTTILVNDEYVLKNNPEVVTLHGTWLGGYNEENKKAFEDVLNNIKKMSSLEKLDAGKNDEVYIFHTDMLGANKRPIGVLQLAKYLYPEKFKDVEPEQYAKEYFNKWLGTEYKGIWFYSAKDK</sequence>
<evidence type="ECO:0000313" key="4">
    <source>
        <dbReference type="EMBL" id="MBU5483929.1"/>
    </source>
</evidence>
<proteinExistence type="inferred from homology"/>
<organism evidence="4 5">
    <name type="scientific">Clostridium mobile</name>
    <dbReference type="NCBI Taxonomy" id="2841512"/>
    <lineage>
        <taxon>Bacteria</taxon>
        <taxon>Bacillati</taxon>
        <taxon>Bacillota</taxon>
        <taxon>Clostridia</taxon>
        <taxon>Eubacteriales</taxon>
        <taxon>Clostridiaceae</taxon>
        <taxon>Clostridium</taxon>
    </lineage>
</organism>
<dbReference type="EMBL" id="JAHLQF010000002">
    <property type="protein sequence ID" value="MBU5483929.1"/>
    <property type="molecule type" value="Genomic_DNA"/>
</dbReference>
<dbReference type="PROSITE" id="PS50983">
    <property type="entry name" value="FE_B12_PBP"/>
    <property type="match status" value="1"/>
</dbReference>
<evidence type="ECO:0000256" key="1">
    <source>
        <dbReference type="ARBA" id="ARBA00008814"/>
    </source>
</evidence>